<proteinExistence type="predicted"/>
<feature type="region of interest" description="Disordered" evidence="1">
    <location>
        <begin position="1"/>
        <end position="36"/>
    </location>
</feature>
<dbReference type="GO" id="GO:0016887">
    <property type="term" value="F:ATP hydrolysis activity"/>
    <property type="evidence" value="ECO:0007669"/>
    <property type="project" value="TreeGrafter"/>
</dbReference>
<dbReference type="Pfam" id="PF01656">
    <property type="entry name" value="CbiA"/>
    <property type="match status" value="1"/>
</dbReference>
<dbReference type="PANTHER" id="PTHR43384:SF14">
    <property type="entry name" value="ESX-1 SECRETION-ASSOCIATED PROTEIN ESPI"/>
    <property type="match status" value="1"/>
</dbReference>
<dbReference type="STRING" id="1077974.GOEFS_039_00080"/>
<evidence type="ECO:0000256" key="1">
    <source>
        <dbReference type="SAM" id="MobiDB-lite"/>
    </source>
</evidence>
<feature type="region of interest" description="Disordered" evidence="1">
    <location>
        <begin position="114"/>
        <end position="133"/>
    </location>
</feature>
<organism evidence="3 4">
    <name type="scientific">Gordonia effusa NBRC 100432</name>
    <dbReference type="NCBI Taxonomy" id="1077974"/>
    <lineage>
        <taxon>Bacteria</taxon>
        <taxon>Bacillati</taxon>
        <taxon>Actinomycetota</taxon>
        <taxon>Actinomycetes</taxon>
        <taxon>Mycobacteriales</taxon>
        <taxon>Gordoniaceae</taxon>
        <taxon>Gordonia</taxon>
    </lineage>
</organism>
<feature type="compositionally biased region" description="Pro residues" evidence="1">
    <location>
        <begin position="154"/>
        <end position="169"/>
    </location>
</feature>
<comment type="caution">
    <text evidence="3">The sequence shown here is derived from an EMBL/GenBank/DDBJ whole genome shotgun (WGS) entry which is preliminary data.</text>
</comment>
<dbReference type="GO" id="GO:0009898">
    <property type="term" value="C:cytoplasmic side of plasma membrane"/>
    <property type="evidence" value="ECO:0007669"/>
    <property type="project" value="TreeGrafter"/>
</dbReference>
<dbReference type="GO" id="GO:0005524">
    <property type="term" value="F:ATP binding"/>
    <property type="evidence" value="ECO:0007669"/>
    <property type="project" value="TreeGrafter"/>
</dbReference>
<sequence length="547" mass="57862">MTSPESTQPPPWMGGPEPTTDNRPVANEPAAGGNPFAGVTAAANGAAATVHPPVNAVPGVVGYPAPAQASNPVQPTSGRHGIVTETEGAGGGFNPVPQPVRSEVPVPPLPNLLPSGFPQSQVPLDHHMPQEPVGSAVTPVGPQQGPMWQQQVPNVPPQNFPPQNVPQPNLPSRDMPPQNVLPPNMPPQDMPQPNVVLPQPDSQLRPPIHTQVGQSVMQQMPMTAGRKDRGWRSRLRSAAGGLITFGGTSSHQDIVQLAQRVRQPVGSDFKVAVLSLKGGVGKTTVTIGLGSALASLRGDRVIAVDANPDLGTLARRVPLQTYSTVRDLLGDPNVARYSDIRRHTNQASSRLEVLASSSDPALSEAFSEEEYLRVVSILENHYNLILTDCGTGLVHSAMSGVLKAANSLVLVTSPAIDGAQSAVVTLDWLNAHGYQELARNAIVVIASARDRNSPVDISMLTDYFAGRTRAVQVIPYDPHLAVGAHIDLEQLEERTRAAFLELSATVVDAFAVPPLPQPQQFPGFGSPQQFGQPNFPPTGAVGWSPQQ</sequence>
<dbReference type="EMBL" id="BAEH01000039">
    <property type="protein sequence ID" value="GAB17774.1"/>
    <property type="molecule type" value="Genomic_DNA"/>
</dbReference>
<feature type="region of interest" description="Disordered" evidence="1">
    <location>
        <begin position="138"/>
        <end position="179"/>
    </location>
</feature>
<dbReference type="GO" id="GO:0005829">
    <property type="term" value="C:cytosol"/>
    <property type="evidence" value="ECO:0007669"/>
    <property type="project" value="TreeGrafter"/>
</dbReference>
<dbReference type="Proteomes" id="UP000035034">
    <property type="component" value="Unassembled WGS sequence"/>
</dbReference>
<dbReference type="AlphaFoldDB" id="H0QY73"/>
<dbReference type="GO" id="GO:0051782">
    <property type="term" value="P:negative regulation of cell division"/>
    <property type="evidence" value="ECO:0007669"/>
    <property type="project" value="TreeGrafter"/>
</dbReference>
<name>H0QY73_9ACTN</name>
<protein>
    <recommendedName>
        <fullName evidence="2">CobQ/CobB/MinD/ParA nucleotide binding domain-containing protein</fullName>
    </recommendedName>
</protein>
<feature type="domain" description="CobQ/CobB/MinD/ParA nucleotide binding" evidence="2">
    <location>
        <begin position="271"/>
        <end position="480"/>
    </location>
</feature>
<reference evidence="3 4" key="1">
    <citation type="submission" date="2011-12" db="EMBL/GenBank/DDBJ databases">
        <title>Whole genome shotgun sequence of Gordonia effusa NBRC 100432.</title>
        <authorList>
            <person name="Yoshida I."/>
            <person name="Takarada H."/>
            <person name="Hosoyama A."/>
            <person name="Tsuchikane K."/>
            <person name="Katsumata H."/>
            <person name="Yamazaki S."/>
            <person name="Fujita N."/>
        </authorList>
    </citation>
    <scope>NUCLEOTIDE SEQUENCE [LARGE SCALE GENOMIC DNA]</scope>
    <source>
        <strain evidence="3 4">NBRC 100432</strain>
    </source>
</reference>
<feature type="region of interest" description="Disordered" evidence="1">
    <location>
        <begin position="518"/>
        <end position="547"/>
    </location>
</feature>
<dbReference type="InterPro" id="IPR027417">
    <property type="entry name" value="P-loop_NTPase"/>
</dbReference>
<dbReference type="eggNOG" id="COG0455">
    <property type="taxonomic scope" value="Bacteria"/>
</dbReference>
<dbReference type="Gene3D" id="3.40.50.300">
    <property type="entry name" value="P-loop containing nucleotide triphosphate hydrolases"/>
    <property type="match status" value="1"/>
</dbReference>
<dbReference type="InterPro" id="IPR050625">
    <property type="entry name" value="ParA/MinD_ATPase"/>
</dbReference>
<feature type="region of interest" description="Disordered" evidence="1">
    <location>
        <begin position="68"/>
        <end position="99"/>
    </location>
</feature>
<feature type="compositionally biased region" description="Polar residues" evidence="1">
    <location>
        <begin position="68"/>
        <end position="77"/>
    </location>
</feature>
<dbReference type="PANTHER" id="PTHR43384">
    <property type="entry name" value="SEPTUM SITE-DETERMINING PROTEIN MIND HOMOLOG, CHLOROPLASTIC-RELATED"/>
    <property type="match status" value="1"/>
</dbReference>
<keyword evidence="4" id="KW-1185">Reference proteome</keyword>
<dbReference type="InterPro" id="IPR002586">
    <property type="entry name" value="CobQ/CobB/MinD/ParA_Nub-bd_dom"/>
</dbReference>
<accession>H0QY73</accession>
<gene>
    <name evidence="3" type="ORF">GOEFS_039_00080</name>
</gene>
<feature type="compositionally biased region" description="Low complexity" evidence="1">
    <location>
        <begin position="520"/>
        <end position="539"/>
    </location>
</feature>
<dbReference type="SUPFAM" id="SSF52540">
    <property type="entry name" value="P-loop containing nucleoside triphosphate hydrolases"/>
    <property type="match status" value="1"/>
</dbReference>
<evidence type="ECO:0000313" key="3">
    <source>
        <dbReference type="EMBL" id="GAB17774.1"/>
    </source>
</evidence>
<dbReference type="RefSeq" id="WP_007317111.1">
    <property type="nucleotide sequence ID" value="NZ_BAEH01000039.1"/>
</dbReference>
<evidence type="ECO:0000313" key="4">
    <source>
        <dbReference type="Proteomes" id="UP000035034"/>
    </source>
</evidence>
<evidence type="ECO:0000259" key="2">
    <source>
        <dbReference type="Pfam" id="PF01656"/>
    </source>
</evidence>